<sequence length="179" mass="19718">MSPMRVVSSANLISFTESWLELRGFDKNSIETKAVHIHQFGDLSSGFGSPRGHYYPHNRPTLDPLQFAYRSNIGVEDAVIYFLQRTLSHLEPAGSAHPGDFGNFLIQDRRIIIALQSQAKPFGEHLILCRAVVNHLNQDDQGQGGNDSSLKNGNAGHRVGCCCFIGVTSCAPWNKHSSV</sequence>
<dbReference type="Proteomes" id="UP001497482">
    <property type="component" value="Chromosome 5"/>
</dbReference>
<reference evidence="2 3" key="1">
    <citation type="submission" date="2024-04" db="EMBL/GenBank/DDBJ databases">
        <authorList>
            <person name="Waldvogel A.-M."/>
            <person name="Schoenle A."/>
        </authorList>
    </citation>
    <scope>NUCLEOTIDE SEQUENCE [LARGE SCALE GENOMIC DNA]</scope>
</reference>
<dbReference type="SUPFAM" id="SSF49329">
    <property type="entry name" value="Cu,Zn superoxide dismutase-like"/>
    <property type="match status" value="1"/>
</dbReference>
<feature type="domain" description="Superoxide dismutase copper/zinc binding" evidence="1">
    <location>
        <begin position="22"/>
        <end position="163"/>
    </location>
</feature>
<proteinExistence type="predicted"/>
<dbReference type="InterPro" id="IPR024134">
    <property type="entry name" value="SOD_Cu/Zn_/chaperone"/>
</dbReference>
<protein>
    <recommendedName>
        <fullName evidence="1">Superoxide dismutase copper/zinc binding domain-containing protein</fullName>
    </recommendedName>
</protein>
<dbReference type="GO" id="GO:0006801">
    <property type="term" value="P:superoxide metabolic process"/>
    <property type="evidence" value="ECO:0007669"/>
    <property type="project" value="InterPro"/>
</dbReference>
<dbReference type="InterPro" id="IPR001424">
    <property type="entry name" value="SOD_Cu_Zn_dom"/>
</dbReference>
<gene>
    <name evidence="2" type="ORF">KC01_LOCUS32914</name>
</gene>
<keyword evidence="3" id="KW-1185">Reference proteome</keyword>
<dbReference type="PANTHER" id="PTHR10003">
    <property type="entry name" value="SUPEROXIDE DISMUTASE CU-ZN -RELATED"/>
    <property type="match status" value="1"/>
</dbReference>
<evidence type="ECO:0000259" key="1">
    <source>
        <dbReference type="Pfam" id="PF00080"/>
    </source>
</evidence>
<dbReference type="GO" id="GO:0005507">
    <property type="term" value="F:copper ion binding"/>
    <property type="evidence" value="ECO:0007669"/>
    <property type="project" value="InterPro"/>
</dbReference>
<evidence type="ECO:0000313" key="2">
    <source>
        <dbReference type="EMBL" id="CAL1605552.1"/>
    </source>
</evidence>
<accession>A0AAV2LWY0</accession>
<evidence type="ECO:0000313" key="3">
    <source>
        <dbReference type="Proteomes" id="UP001497482"/>
    </source>
</evidence>
<dbReference type="EMBL" id="OZ035827">
    <property type="protein sequence ID" value="CAL1605552.1"/>
    <property type="molecule type" value="Genomic_DNA"/>
</dbReference>
<dbReference type="AlphaFoldDB" id="A0AAV2LWY0"/>
<name>A0AAV2LWY0_KNICA</name>
<organism evidence="2 3">
    <name type="scientific">Knipowitschia caucasica</name>
    <name type="common">Caucasian dwarf goby</name>
    <name type="synonym">Pomatoschistus caucasicus</name>
    <dbReference type="NCBI Taxonomy" id="637954"/>
    <lineage>
        <taxon>Eukaryota</taxon>
        <taxon>Metazoa</taxon>
        <taxon>Chordata</taxon>
        <taxon>Craniata</taxon>
        <taxon>Vertebrata</taxon>
        <taxon>Euteleostomi</taxon>
        <taxon>Actinopterygii</taxon>
        <taxon>Neopterygii</taxon>
        <taxon>Teleostei</taxon>
        <taxon>Neoteleostei</taxon>
        <taxon>Acanthomorphata</taxon>
        <taxon>Gobiaria</taxon>
        <taxon>Gobiiformes</taxon>
        <taxon>Gobioidei</taxon>
        <taxon>Gobiidae</taxon>
        <taxon>Gobiinae</taxon>
        <taxon>Knipowitschia</taxon>
    </lineage>
</organism>
<dbReference type="Gene3D" id="2.60.40.200">
    <property type="entry name" value="Superoxide dismutase, copper/zinc binding domain"/>
    <property type="match status" value="1"/>
</dbReference>
<dbReference type="InterPro" id="IPR036423">
    <property type="entry name" value="SOD-like_Cu/Zn_dom_sf"/>
</dbReference>
<dbReference type="Pfam" id="PF00080">
    <property type="entry name" value="Sod_Cu"/>
    <property type="match status" value="1"/>
</dbReference>